<dbReference type="AlphaFoldDB" id="A0AAN5BWA0"/>
<feature type="region of interest" description="Disordered" evidence="1">
    <location>
        <begin position="15"/>
        <end position="58"/>
    </location>
</feature>
<organism evidence="2 3">
    <name type="scientific">Aspergillus oryzae</name>
    <name type="common">Yellow koji mold</name>
    <dbReference type="NCBI Taxonomy" id="5062"/>
    <lineage>
        <taxon>Eukaryota</taxon>
        <taxon>Fungi</taxon>
        <taxon>Dikarya</taxon>
        <taxon>Ascomycota</taxon>
        <taxon>Pezizomycotina</taxon>
        <taxon>Eurotiomycetes</taxon>
        <taxon>Eurotiomycetidae</taxon>
        <taxon>Eurotiales</taxon>
        <taxon>Aspergillaceae</taxon>
        <taxon>Aspergillus</taxon>
        <taxon>Aspergillus subgen. Circumdati</taxon>
    </lineage>
</organism>
<evidence type="ECO:0000313" key="3">
    <source>
        <dbReference type="Proteomes" id="UP001165205"/>
    </source>
</evidence>
<reference evidence="2" key="1">
    <citation type="submission" date="2023-04" db="EMBL/GenBank/DDBJ databases">
        <title>Aspergillus oryzae NBRC 4228.</title>
        <authorList>
            <person name="Ichikawa N."/>
            <person name="Sato H."/>
            <person name="Tonouchi N."/>
        </authorList>
    </citation>
    <scope>NUCLEOTIDE SEQUENCE</scope>
    <source>
        <strain evidence="2">NBRC 4228</strain>
    </source>
</reference>
<evidence type="ECO:0000313" key="2">
    <source>
        <dbReference type="EMBL" id="GMG35991.1"/>
    </source>
</evidence>
<dbReference type="EMBL" id="BSYA01000186">
    <property type="protein sequence ID" value="GMG35991.1"/>
    <property type="molecule type" value="Genomic_DNA"/>
</dbReference>
<proteinExistence type="predicted"/>
<evidence type="ECO:0000256" key="1">
    <source>
        <dbReference type="SAM" id="MobiDB-lite"/>
    </source>
</evidence>
<name>A0AAN5BWA0_ASPOZ</name>
<accession>A0AAN5BWA0</accession>
<feature type="region of interest" description="Disordered" evidence="1">
    <location>
        <begin position="289"/>
        <end position="310"/>
    </location>
</feature>
<protein>
    <submittedName>
        <fullName evidence="2">Unnamed protein product</fullName>
    </submittedName>
</protein>
<comment type="caution">
    <text evidence="2">The sequence shown here is derived from an EMBL/GenBank/DDBJ whole genome shotgun (WGS) entry which is preliminary data.</text>
</comment>
<feature type="compositionally biased region" description="Polar residues" evidence="1">
    <location>
        <begin position="27"/>
        <end position="46"/>
    </location>
</feature>
<gene>
    <name evidence="2" type="ORF">Aory04_001111200</name>
</gene>
<dbReference type="Proteomes" id="UP001165205">
    <property type="component" value="Unassembled WGS sequence"/>
</dbReference>
<sequence>MSDLDDWFAGHSVYDFDQSDESDQDSPLGSETQSPRRIRTHSSGTIQGLLPSPACPHEMKTRDRGILSKIPPGSDIFEAFAKVRADKDLTDEEAFLELLATYDIPLSTLTQVSAKKLEVSFSSVTYKQIAPYVWLDPNYAGRDMLQLDIVRSRIPTGIFRDIVRDVEDALRQYGPLDSHDNEETRSRFISSLFTRIVCVFNSTVVNKPGTLLEGEFTRKGRIEHHFVALDSVSIVVVEVEKAWTMGKQGLDVKGQVLAECAASDYANMKQGHWVPILAISPDIFPDIPTKPPLDQPTRRTELHASSPTEPHTNLIFPDRLLHLLSESKYIHNIFPPNFTVNNRSSSFPLPRFSASFTLQSGLKCPVGVSEDQNAMNCCVVTQGLSQLGNPVCNAFRETFIPELVPINGTHRKQLRGTSMKPPNTAYFKGVPESQESKEIEQWIFYQPISLTPQRSLTGGPTQ</sequence>